<reference evidence="3 4" key="1">
    <citation type="journal article" date="2011" name="Int. J. Syst. Evol. Microbiol.">
        <title>Hymenobacter yonginensis sp. nov., isolated from a mesotrophic artificial lake.</title>
        <authorList>
            <person name="Joung Y."/>
            <person name="Cho S.H."/>
            <person name="Kim H."/>
            <person name="Kim S.B."/>
            <person name="Joh K."/>
        </authorList>
    </citation>
    <scope>NUCLEOTIDE SEQUENCE [LARGE SCALE GENOMIC DNA]</scope>
    <source>
        <strain evidence="3 4">KCTC 22745</strain>
    </source>
</reference>
<accession>A0ABY7PMS5</accession>
<evidence type="ECO:0000256" key="2">
    <source>
        <dbReference type="SAM" id="SignalP"/>
    </source>
</evidence>
<feature type="repeat" description="TPR" evidence="1">
    <location>
        <begin position="182"/>
        <end position="215"/>
    </location>
</feature>
<name>A0ABY7PMS5_9BACT</name>
<keyword evidence="1" id="KW-0802">TPR repeat</keyword>
<dbReference type="EMBL" id="CP115396">
    <property type="protein sequence ID" value="WBO84071.1"/>
    <property type="molecule type" value="Genomic_DNA"/>
</dbReference>
<organism evidence="3 4">
    <name type="scientific">Hymenobacter yonginensis</name>
    <dbReference type="NCBI Taxonomy" id="748197"/>
    <lineage>
        <taxon>Bacteria</taxon>
        <taxon>Pseudomonadati</taxon>
        <taxon>Bacteroidota</taxon>
        <taxon>Cytophagia</taxon>
        <taxon>Cytophagales</taxon>
        <taxon>Hymenobacteraceae</taxon>
        <taxon>Hymenobacter</taxon>
    </lineage>
</organism>
<dbReference type="RefSeq" id="WP_270126569.1">
    <property type="nucleotide sequence ID" value="NZ_CP115396.1"/>
</dbReference>
<evidence type="ECO:0008006" key="5">
    <source>
        <dbReference type="Google" id="ProtNLM"/>
    </source>
</evidence>
<feature type="signal peptide" evidence="2">
    <location>
        <begin position="1"/>
        <end position="23"/>
    </location>
</feature>
<evidence type="ECO:0000313" key="4">
    <source>
        <dbReference type="Proteomes" id="UP001211872"/>
    </source>
</evidence>
<dbReference type="PROSITE" id="PS50005">
    <property type="entry name" value="TPR"/>
    <property type="match status" value="1"/>
</dbReference>
<keyword evidence="2" id="KW-0732">Signal</keyword>
<dbReference type="Proteomes" id="UP001211872">
    <property type="component" value="Chromosome"/>
</dbReference>
<dbReference type="Gene3D" id="1.25.40.10">
    <property type="entry name" value="Tetratricopeptide repeat domain"/>
    <property type="match status" value="1"/>
</dbReference>
<proteinExistence type="predicted"/>
<feature type="chain" id="PRO_5045662137" description="Tetratricopeptide repeat protein" evidence="2">
    <location>
        <begin position="24"/>
        <end position="281"/>
    </location>
</feature>
<dbReference type="SUPFAM" id="SSF48452">
    <property type="entry name" value="TPR-like"/>
    <property type="match status" value="1"/>
</dbReference>
<sequence>MPHLYRLLSLLLWALLLPGQAPAQLPAPLAAAPTEAEVLRQATQLMQNRQYESAWKLLNGFDPKHRRPAVALMQTELALNYHLRSRELEGFGFVDVKPLERLDSLREHFTRAAVPYPFVVETVLKNLIRQHPTNYRLHRALADYYYQTEQCNCAEADKSPAQLYALMVRYYTTTHQHGLGDFSSYFALGYARQSLRQFAESVPAYTRAIALRPSYAPAHFQLAYSYTVLQKLPLALQEARAAARYFDDPTAKSDATYLAENLEKKIAQAGKAKKQTATKKK</sequence>
<dbReference type="InterPro" id="IPR019734">
    <property type="entry name" value="TPR_rpt"/>
</dbReference>
<keyword evidence="4" id="KW-1185">Reference proteome</keyword>
<protein>
    <recommendedName>
        <fullName evidence="5">Tetratricopeptide repeat protein</fullName>
    </recommendedName>
</protein>
<gene>
    <name evidence="3" type="ORF">O9Z63_17040</name>
</gene>
<dbReference type="InterPro" id="IPR011990">
    <property type="entry name" value="TPR-like_helical_dom_sf"/>
</dbReference>
<dbReference type="SMART" id="SM00028">
    <property type="entry name" value="TPR"/>
    <property type="match status" value="2"/>
</dbReference>
<evidence type="ECO:0000313" key="3">
    <source>
        <dbReference type="EMBL" id="WBO84071.1"/>
    </source>
</evidence>
<evidence type="ECO:0000256" key="1">
    <source>
        <dbReference type="PROSITE-ProRule" id="PRU00339"/>
    </source>
</evidence>